<evidence type="ECO:0000256" key="3">
    <source>
        <dbReference type="ARBA" id="ARBA00022685"/>
    </source>
</evidence>
<keyword evidence="5" id="KW-1015">Disulfide bond</keyword>
<comment type="subunit">
    <text evidence="2">Heterodimer of a B chain and an A chain linked by two disulfide bonds.</text>
</comment>
<dbReference type="InterPro" id="IPR022352">
    <property type="entry name" value="Ins/IGF/rlx"/>
</dbReference>
<dbReference type="SUPFAM" id="SSF56994">
    <property type="entry name" value="Insulin-like"/>
    <property type="match status" value="1"/>
</dbReference>
<reference evidence="9 10" key="1">
    <citation type="submission" date="2023-11" db="EMBL/GenBank/DDBJ databases">
        <authorList>
            <person name="Okamura Y."/>
        </authorList>
    </citation>
    <scope>NUCLEOTIDE SEQUENCE [LARGE SCALE GENOMIC DNA]</scope>
</reference>
<evidence type="ECO:0000256" key="1">
    <source>
        <dbReference type="ARBA" id="ARBA00009034"/>
    </source>
</evidence>
<feature type="domain" description="Insulin-like" evidence="8">
    <location>
        <begin position="34"/>
        <end position="122"/>
    </location>
</feature>
<dbReference type="PANTHER" id="PTHR13647:SF4">
    <property type="entry name" value="INSULIN-LIKE PEPTIDE 1-RELATED"/>
    <property type="match status" value="1"/>
</dbReference>
<evidence type="ECO:0000313" key="9">
    <source>
        <dbReference type="EMBL" id="CAK1551541.1"/>
    </source>
</evidence>
<organism evidence="9 10">
    <name type="scientific">Leptosia nina</name>
    <dbReference type="NCBI Taxonomy" id="320188"/>
    <lineage>
        <taxon>Eukaryota</taxon>
        <taxon>Metazoa</taxon>
        <taxon>Ecdysozoa</taxon>
        <taxon>Arthropoda</taxon>
        <taxon>Hexapoda</taxon>
        <taxon>Insecta</taxon>
        <taxon>Pterygota</taxon>
        <taxon>Neoptera</taxon>
        <taxon>Endopterygota</taxon>
        <taxon>Lepidoptera</taxon>
        <taxon>Glossata</taxon>
        <taxon>Ditrysia</taxon>
        <taxon>Papilionoidea</taxon>
        <taxon>Pieridae</taxon>
        <taxon>Pierinae</taxon>
        <taxon>Leptosia</taxon>
    </lineage>
</organism>
<accession>A0AAV1JRP4</accession>
<proteinExistence type="inferred from homology"/>
<dbReference type="EMBL" id="CAVLEF010000132">
    <property type="protein sequence ID" value="CAK1551541.1"/>
    <property type="molecule type" value="Genomic_DNA"/>
</dbReference>
<keyword evidence="6" id="KW-0964">Secreted</keyword>
<evidence type="ECO:0000256" key="4">
    <source>
        <dbReference type="ARBA" id="ARBA00022729"/>
    </source>
</evidence>
<feature type="signal peptide" evidence="7">
    <location>
        <begin position="1"/>
        <end position="20"/>
    </location>
</feature>
<dbReference type="InterPro" id="IPR036438">
    <property type="entry name" value="Insulin-like_sf"/>
</dbReference>
<keyword evidence="3" id="KW-0165">Cleavage on pair of basic residues</keyword>
<dbReference type="InterPro" id="IPR016179">
    <property type="entry name" value="Insulin-like"/>
</dbReference>
<sequence length="122" mass="13536">MQSQRLCIIFFAVLISACCGHIGGGVALQDVSPQVYCGRTLAKALALLCFDEPSSEKRSESGTMYNSILTPYYKEQDTQLGWPWMPSHKARSMGLPSRGKRQFVVNECCDKACSINELLSYC</sequence>
<comment type="subcellular location">
    <subcellularLocation>
        <location evidence="6">Secreted</location>
    </subcellularLocation>
</comment>
<evidence type="ECO:0000256" key="7">
    <source>
        <dbReference type="SAM" id="SignalP"/>
    </source>
</evidence>
<evidence type="ECO:0000313" key="10">
    <source>
        <dbReference type="Proteomes" id="UP001497472"/>
    </source>
</evidence>
<keyword evidence="10" id="KW-1185">Reference proteome</keyword>
<dbReference type="GO" id="GO:0005576">
    <property type="term" value="C:extracellular region"/>
    <property type="evidence" value="ECO:0007669"/>
    <property type="project" value="UniProtKB-SubCell"/>
</dbReference>
<dbReference type="GO" id="GO:0005179">
    <property type="term" value="F:hormone activity"/>
    <property type="evidence" value="ECO:0007669"/>
    <property type="project" value="InterPro"/>
</dbReference>
<dbReference type="PANTHER" id="PTHR13647">
    <property type="entry name" value="INSULIN-LIKE PEPTIDE 2-RELATED"/>
    <property type="match status" value="1"/>
</dbReference>
<dbReference type="PRINTS" id="PR00276">
    <property type="entry name" value="INSULINFAMLY"/>
</dbReference>
<dbReference type="Proteomes" id="UP001497472">
    <property type="component" value="Unassembled WGS sequence"/>
</dbReference>
<dbReference type="Gene3D" id="1.10.100.10">
    <property type="entry name" value="Insulin-like"/>
    <property type="match status" value="1"/>
</dbReference>
<protein>
    <recommendedName>
        <fullName evidence="8">Insulin-like domain-containing protein</fullName>
    </recommendedName>
</protein>
<feature type="chain" id="PRO_5043651244" description="Insulin-like domain-containing protein" evidence="7">
    <location>
        <begin position="21"/>
        <end position="122"/>
    </location>
</feature>
<evidence type="ECO:0000256" key="6">
    <source>
        <dbReference type="RuleBase" id="RU000406"/>
    </source>
</evidence>
<dbReference type="PROSITE" id="PS51257">
    <property type="entry name" value="PROKAR_LIPOPROTEIN"/>
    <property type="match status" value="1"/>
</dbReference>
<dbReference type="SMART" id="SM00078">
    <property type="entry name" value="IlGF"/>
    <property type="match status" value="1"/>
</dbReference>
<name>A0AAV1JRP4_9NEOP</name>
<evidence type="ECO:0000259" key="8">
    <source>
        <dbReference type="SMART" id="SM00078"/>
    </source>
</evidence>
<evidence type="ECO:0000256" key="5">
    <source>
        <dbReference type="ARBA" id="ARBA00023157"/>
    </source>
</evidence>
<keyword evidence="4 7" id="KW-0732">Signal</keyword>
<dbReference type="PROSITE" id="PS00262">
    <property type="entry name" value="INSULIN"/>
    <property type="match status" value="1"/>
</dbReference>
<dbReference type="Pfam" id="PF00049">
    <property type="entry name" value="Insulin"/>
    <property type="match status" value="1"/>
</dbReference>
<gene>
    <name evidence="9" type="ORF">LNINA_LOCUS10673</name>
</gene>
<evidence type="ECO:0000256" key="2">
    <source>
        <dbReference type="ARBA" id="ARBA00011207"/>
    </source>
</evidence>
<comment type="similarity">
    <text evidence="1 6">Belongs to the insulin family.</text>
</comment>
<dbReference type="AlphaFoldDB" id="A0AAV1JRP4"/>
<dbReference type="InterPro" id="IPR022353">
    <property type="entry name" value="Insulin_CS"/>
</dbReference>
<comment type="caution">
    <text evidence="9">The sequence shown here is derived from an EMBL/GenBank/DDBJ whole genome shotgun (WGS) entry which is preliminary data.</text>
</comment>